<dbReference type="VEuPathDB" id="FungiDB:PC110_g10931"/>
<dbReference type="AlphaFoldDB" id="A0A8T1BK18"/>
<evidence type="ECO:0000256" key="1">
    <source>
        <dbReference type="SAM" id="SignalP"/>
    </source>
</evidence>
<feature type="signal peptide" evidence="1">
    <location>
        <begin position="1"/>
        <end position="18"/>
    </location>
</feature>
<evidence type="ECO:0000313" key="3">
    <source>
        <dbReference type="Proteomes" id="UP000774804"/>
    </source>
</evidence>
<evidence type="ECO:0000313" key="2">
    <source>
        <dbReference type="EMBL" id="KAG2901447.1"/>
    </source>
</evidence>
<proteinExistence type="predicted"/>
<feature type="chain" id="PRO_5035857216" description="RxLR effector protein" evidence="1">
    <location>
        <begin position="19"/>
        <end position="171"/>
    </location>
</feature>
<accession>A0A8T1BK18</accession>
<name>A0A8T1BK18_9STRA</name>
<organism evidence="2 3">
    <name type="scientific">Phytophthora cactorum</name>
    <dbReference type="NCBI Taxonomy" id="29920"/>
    <lineage>
        <taxon>Eukaryota</taxon>
        <taxon>Sar</taxon>
        <taxon>Stramenopiles</taxon>
        <taxon>Oomycota</taxon>
        <taxon>Peronosporomycetes</taxon>
        <taxon>Peronosporales</taxon>
        <taxon>Peronosporaceae</taxon>
        <taxon>Phytophthora</taxon>
    </lineage>
</organism>
<protein>
    <recommendedName>
        <fullName evidence="4">RxLR effector protein</fullName>
    </recommendedName>
</protein>
<reference evidence="2" key="1">
    <citation type="submission" date="2018-10" db="EMBL/GenBank/DDBJ databases">
        <title>Effector identification in a new, highly contiguous assembly of the strawberry crown rot pathogen Phytophthora cactorum.</title>
        <authorList>
            <person name="Armitage A.D."/>
            <person name="Nellist C.F."/>
            <person name="Bates H."/>
            <person name="Vickerstaff R.J."/>
            <person name="Harrison R.J."/>
        </authorList>
    </citation>
    <scope>NUCLEOTIDE SEQUENCE</scope>
    <source>
        <strain evidence="2">4032</strain>
    </source>
</reference>
<keyword evidence="1" id="KW-0732">Signal</keyword>
<sequence length="171" mass="18594">MRLSLFLILVMTTFTMNCFNIAYAKEEVTLTLLDDVVEGATAKINQSPSKLRGGVSAATTENAIVKFQGAGQLVTTSAKNWDDAVDKIKSGAKLKPLNTASGKWKGNFEKIKAAGQFKDVDEKQFVKLTENIAEEVVKNPSKWRGFKKALEITYGVGLTALIGWGLVSMTS</sequence>
<dbReference type="Proteomes" id="UP000774804">
    <property type="component" value="Unassembled WGS sequence"/>
</dbReference>
<gene>
    <name evidence="2" type="ORF">PC115_g15861</name>
</gene>
<evidence type="ECO:0008006" key="4">
    <source>
        <dbReference type="Google" id="ProtNLM"/>
    </source>
</evidence>
<comment type="caution">
    <text evidence="2">The sequence shown here is derived from an EMBL/GenBank/DDBJ whole genome shotgun (WGS) entry which is preliminary data.</text>
</comment>
<dbReference type="EMBL" id="RCMI01000665">
    <property type="protein sequence ID" value="KAG2901447.1"/>
    <property type="molecule type" value="Genomic_DNA"/>
</dbReference>